<accession>A0ABP9I1V2</accession>
<comment type="caution">
    <text evidence="1">The sequence shown here is derived from an EMBL/GenBank/DDBJ whole genome shotgun (WGS) entry which is preliminary data.</text>
</comment>
<dbReference type="Proteomes" id="UP001500466">
    <property type="component" value="Unassembled WGS sequence"/>
</dbReference>
<reference evidence="2" key="1">
    <citation type="journal article" date="2019" name="Int. J. Syst. Evol. Microbiol.">
        <title>The Global Catalogue of Microorganisms (GCM) 10K type strain sequencing project: providing services to taxonomists for standard genome sequencing and annotation.</title>
        <authorList>
            <consortium name="The Broad Institute Genomics Platform"/>
            <consortium name="The Broad Institute Genome Sequencing Center for Infectious Disease"/>
            <person name="Wu L."/>
            <person name="Ma J."/>
        </authorList>
    </citation>
    <scope>NUCLEOTIDE SEQUENCE [LARGE SCALE GENOMIC DNA]</scope>
    <source>
        <strain evidence="2">JCM 17986</strain>
    </source>
</reference>
<keyword evidence="2" id="KW-1185">Reference proteome</keyword>
<gene>
    <name evidence="1" type="ORF">GCM10023205_63230</name>
</gene>
<organism evidence="1 2">
    <name type="scientific">Yinghuangia aomiensis</name>
    <dbReference type="NCBI Taxonomy" id="676205"/>
    <lineage>
        <taxon>Bacteria</taxon>
        <taxon>Bacillati</taxon>
        <taxon>Actinomycetota</taxon>
        <taxon>Actinomycetes</taxon>
        <taxon>Kitasatosporales</taxon>
        <taxon>Streptomycetaceae</taxon>
        <taxon>Yinghuangia</taxon>
    </lineage>
</organism>
<name>A0ABP9I1V2_9ACTN</name>
<evidence type="ECO:0000313" key="1">
    <source>
        <dbReference type="EMBL" id="GAA4984495.1"/>
    </source>
</evidence>
<dbReference type="RefSeq" id="WP_345679178.1">
    <property type="nucleotide sequence ID" value="NZ_BAABHS010000028.1"/>
</dbReference>
<protein>
    <recommendedName>
        <fullName evidence="3">Acetyltransferase</fullName>
    </recommendedName>
</protein>
<evidence type="ECO:0008006" key="3">
    <source>
        <dbReference type="Google" id="ProtNLM"/>
    </source>
</evidence>
<sequence>MYDRVCLRRYTIAVPTIRPDAVRQDRHRHRCPVLPRRQRASLLADLGEQGRVILNARPDAEPAQAAYRAWGYRTIGQGRPWAGARIQRIMLLMVADYRSSAT</sequence>
<evidence type="ECO:0000313" key="2">
    <source>
        <dbReference type="Proteomes" id="UP001500466"/>
    </source>
</evidence>
<proteinExistence type="predicted"/>
<dbReference type="EMBL" id="BAABHS010000028">
    <property type="protein sequence ID" value="GAA4984495.1"/>
    <property type="molecule type" value="Genomic_DNA"/>
</dbReference>